<dbReference type="STRING" id="470453.B0680_01170"/>
<dbReference type="PROSITE" id="PS50110">
    <property type="entry name" value="RESPONSE_REGULATORY"/>
    <property type="match status" value="1"/>
</dbReference>
<evidence type="ECO:0000313" key="8">
    <source>
        <dbReference type="EMBL" id="OOS26000.1"/>
    </source>
</evidence>
<keyword evidence="3" id="KW-0804">Transcription</keyword>
<dbReference type="InterPro" id="IPR001867">
    <property type="entry name" value="OmpR/PhoB-type_DNA-bd"/>
</dbReference>
<evidence type="ECO:0000256" key="5">
    <source>
        <dbReference type="PROSITE-ProRule" id="PRU01091"/>
    </source>
</evidence>
<dbReference type="Gene3D" id="1.10.10.10">
    <property type="entry name" value="Winged helix-like DNA-binding domain superfamily/Winged helix DNA-binding domain"/>
    <property type="match status" value="1"/>
</dbReference>
<gene>
    <name evidence="8" type="ORF">B0680_01170</name>
</gene>
<dbReference type="GO" id="GO:0005829">
    <property type="term" value="C:cytosol"/>
    <property type="evidence" value="ECO:0007669"/>
    <property type="project" value="TreeGrafter"/>
</dbReference>
<reference evidence="8" key="1">
    <citation type="submission" date="2017-02" db="EMBL/GenBank/DDBJ databases">
        <title>Draft genome sequence of Moraxella pluranimalium CCUG 54913T type strain.</title>
        <authorList>
            <person name="Salva-Serra F."/>
            <person name="Engstrom-Jakobsson H."/>
            <person name="Thorell K."/>
            <person name="Jaen-Luchoro D."/>
            <person name="Gonzales-Siles L."/>
            <person name="Karlsson R."/>
            <person name="Yazdan S."/>
            <person name="Boulund F."/>
            <person name="Johnning A."/>
            <person name="Engstrand L."/>
            <person name="Kristiansson E."/>
            <person name="Moore E."/>
        </authorList>
    </citation>
    <scope>NUCLEOTIDE SEQUENCE [LARGE SCALE GENOMIC DNA]</scope>
    <source>
        <strain evidence="8">CCUG 54913</strain>
    </source>
</reference>
<dbReference type="Pfam" id="PF00072">
    <property type="entry name" value="Response_reg"/>
    <property type="match status" value="1"/>
</dbReference>
<protein>
    <submittedName>
        <fullName evidence="8">DNA-binding response regulator</fullName>
    </submittedName>
</protein>
<dbReference type="PROSITE" id="PS51755">
    <property type="entry name" value="OMPR_PHOB"/>
    <property type="match status" value="1"/>
</dbReference>
<comment type="caution">
    <text evidence="8">The sequence shown here is derived from an EMBL/GenBank/DDBJ whole genome shotgun (WGS) entry which is preliminary data.</text>
</comment>
<dbReference type="OrthoDB" id="9802426at2"/>
<dbReference type="CDD" id="cd00383">
    <property type="entry name" value="trans_reg_C"/>
    <property type="match status" value="1"/>
</dbReference>
<dbReference type="InterPro" id="IPR036388">
    <property type="entry name" value="WH-like_DNA-bd_sf"/>
</dbReference>
<dbReference type="GO" id="GO:0032993">
    <property type="term" value="C:protein-DNA complex"/>
    <property type="evidence" value="ECO:0007669"/>
    <property type="project" value="TreeGrafter"/>
</dbReference>
<dbReference type="InterPro" id="IPR001789">
    <property type="entry name" value="Sig_transdc_resp-reg_receiver"/>
</dbReference>
<sequence length="226" mass="25404">MRVLLVEDDHSLGDTIRTWLDLDGLTVDWVQAGHLAVSAIKSYDYACVLLDRGLPNMSGDEVLKFIRSEKLPIAVLMITAQDSIKDRVEGLDLGADDYLVKPFDLEEMSARIRAAVRKYGDRPSTPILTHQSQSGIISLNPANKQVMLNDTPVTLTHKEYIVLHRLLRSPSMVVSKEQLEDELYGWGEEIESNAIEVYISHLRKKLGATTIKTIRKQGYILGEHHA</sequence>
<feature type="domain" description="Response regulatory" evidence="6">
    <location>
        <begin position="2"/>
        <end position="116"/>
    </location>
</feature>
<dbReference type="SUPFAM" id="SSF52172">
    <property type="entry name" value="CheY-like"/>
    <property type="match status" value="1"/>
</dbReference>
<evidence type="ECO:0000256" key="4">
    <source>
        <dbReference type="PROSITE-ProRule" id="PRU00169"/>
    </source>
</evidence>
<evidence type="ECO:0000259" key="6">
    <source>
        <dbReference type="PROSITE" id="PS50110"/>
    </source>
</evidence>
<evidence type="ECO:0000259" key="7">
    <source>
        <dbReference type="PROSITE" id="PS51755"/>
    </source>
</evidence>
<name>A0A1T0CUG1_9GAMM</name>
<dbReference type="Gene3D" id="3.40.50.2300">
    <property type="match status" value="1"/>
</dbReference>
<dbReference type="AlphaFoldDB" id="A0A1T0CUG1"/>
<dbReference type="EMBL" id="MUYU01000005">
    <property type="protein sequence ID" value="OOS26000.1"/>
    <property type="molecule type" value="Genomic_DNA"/>
</dbReference>
<dbReference type="CDD" id="cd17624">
    <property type="entry name" value="REC_OmpR_PmrA-like"/>
    <property type="match status" value="1"/>
</dbReference>
<accession>A0A1T0CUG1</accession>
<evidence type="ECO:0000313" key="9">
    <source>
        <dbReference type="Proteomes" id="UP000189800"/>
    </source>
</evidence>
<dbReference type="GO" id="GO:0006355">
    <property type="term" value="P:regulation of DNA-templated transcription"/>
    <property type="evidence" value="ECO:0007669"/>
    <property type="project" value="InterPro"/>
</dbReference>
<proteinExistence type="predicted"/>
<organism evidence="8 9">
    <name type="scientific">Moraxella pluranimalium</name>
    <dbReference type="NCBI Taxonomy" id="470453"/>
    <lineage>
        <taxon>Bacteria</taxon>
        <taxon>Pseudomonadati</taxon>
        <taxon>Pseudomonadota</taxon>
        <taxon>Gammaproteobacteria</taxon>
        <taxon>Moraxellales</taxon>
        <taxon>Moraxellaceae</taxon>
        <taxon>Moraxella</taxon>
    </lineage>
</organism>
<evidence type="ECO:0000256" key="1">
    <source>
        <dbReference type="ARBA" id="ARBA00023015"/>
    </source>
</evidence>
<keyword evidence="1" id="KW-0805">Transcription regulation</keyword>
<dbReference type="PANTHER" id="PTHR48111">
    <property type="entry name" value="REGULATOR OF RPOS"/>
    <property type="match status" value="1"/>
</dbReference>
<feature type="domain" description="OmpR/PhoB-type" evidence="7">
    <location>
        <begin position="125"/>
        <end position="223"/>
    </location>
</feature>
<dbReference type="InterPro" id="IPR016032">
    <property type="entry name" value="Sig_transdc_resp-reg_C-effctor"/>
</dbReference>
<dbReference type="Gene3D" id="6.10.250.690">
    <property type="match status" value="1"/>
</dbReference>
<dbReference type="InterPro" id="IPR011006">
    <property type="entry name" value="CheY-like_superfamily"/>
</dbReference>
<evidence type="ECO:0000256" key="3">
    <source>
        <dbReference type="ARBA" id="ARBA00023163"/>
    </source>
</evidence>
<feature type="modified residue" description="4-aspartylphosphate" evidence="4">
    <location>
        <position position="51"/>
    </location>
</feature>
<dbReference type="GO" id="GO:0000976">
    <property type="term" value="F:transcription cis-regulatory region binding"/>
    <property type="evidence" value="ECO:0007669"/>
    <property type="project" value="TreeGrafter"/>
</dbReference>
<keyword evidence="2 5" id="KW-0238">DNA-binding</keyword>
<dbReference type="RefSeq" id="WP_078253221.1">
    <property type="nucleotide sequence ID" value="NZ_MUYU01000005.1"/>
</dbReference>
<keyword evidence="4" id="KW-0597">Phosphoprotein</keyword>
<dbReference type="PANTHER" id="PTHR48111:SF67">
    <property type="entry name" value="TRANSCRIPTIONAL REGULATORY PROTEIN TCTD"/>
    <property type="match status" value="1"/>
</dbReference>
<evidence type="ECO:0000256" key="2">
    <source>
        <dbReference type="ARBA" id="ARBA00023125"/>
    </source>
</evidence>
<dbReference type="Pfam" id="PF00486">
    <property type="entry name" value="Trans_reg_C"/>
    <property type="match status" value="1"/>
</dbReference>
<dbReference type="SMART" id="SM00862">
    <property type="entry name" value="Trans_reg_C"/>
    <property type="match status" value="1"/>
</dbReference>
<keyword evidence="9" id="KW-1185">Reference proteome</keyword>
<dbReference type="GO" id="GO:0000156">
    <property type="term" value="F:phosphorelay response regulator activity"/>
    <property type="evidence" value="ECO:0007669"/>
    <property type="project" value="TreeGrafter"/>
</dbReference>
<dbReference type="SMART" id="SM00448">
    <property type="entry name" value="REC"/>
    <property type="match status" value="1"/>
</dbReference>
<dbReference type="Proteomes" id="UP000189800">
    <property type="component" value="Unassembled WGS sequence"/>
</dbReference>
<dbReference type="InterPro" id="IPR039420">
    <property type="entry name" value="WalR-like"/>
</dbReference>
<dbReference type="SUPFAM" id="SSF46894">
    <property type="entry name" value="C-terminal effector domain of the bipartite response regulators"/>
    <property type="match status" value="1"/>
</dbReference>
<feature type="DNA-binding region" description="OmpR/PhoB-type" evidence="5">
    <location>
        <begin position="125"/>
        <end position="223"/>
    </location>
</feature>